<evidence type="ECO:0000313" key="5">
    <source>
        <dbReference type="EMBL" id="RBP58584.1"/>
    </source>
</evidence>
<dbReference type="RefSeq" id="WP_170128311.1">
    <property type="nucleotide sequence ID" value="NZ_QNRX01000022.1"/>
</dbReference>
<accession>A0A366HZV9</accession>
<dbReference type="PANTHER" id="PTHR33392:SF6">
    <property type="entry name" value="POLYISOPRENYL-TEICHOIC ACID--PEPTIDOGLYCAN TEICHOIC ACID TRANSFERASE TAGU"/>
    <property type="match status" value="1"/>
</dbReference>
<gene>
    <name evidence="5" type="ORF">DES36_1229</name>
</gene>
<sequence length="501" mass="55018">MKTTVGTMSKQRVMIFLVIILVICIGVGIKLFSDMRNPEKIFQAGKDSEDSENVEDSFPDSKINILIFGLDKDYIREEVQKYGVYRSDTMMLATLDFEKNTLDLVSLPRDTYVPIYNQYGKDKLNSCFMYASEDAEDKGEVIPLGIEYLSNTVSNVLGDIPVDYYVGITDMEVVSKIIDEIGGIEIDVLHTLYADKGKDHSQVVVEKGLQKLNGEELLYYARYRAYPLGDIDRVANQQHIMKSLLQNMKKANTLIKIPQIYSLVKDNLTTNLNMKQITALSLFAVNIEAMETYTLPGSFGDFAGISYWIMDQEKIAELAQKIYGITIEERDQEEFSGGLSHLTASVGNSNLRVGNRTTLTIAGTTVSGQVHYYQINDTNYSVSNPGVIQLNADNTIVAKKSGTTTITIEAGGYTVTTSIRVTAAQQTPAPAPQPAPTPKEETPKPPAPDPTPTPEPTPDPTPTPEPTPDPTPAPVEPTPTPEPTPGEPTVGNTDSNIGTDQ</sequence>
<keyword evidence="3" id="KW-1133">Transmembrane helix</keyword>
<dbReference type="NCBIfam" id="TIGR00350">
    <property type="entry name" value="lytR_cpsA_psr"/>
    <property type="match status" value="1"/>
</dbReference>
<name>A0A366HZV9_9FIRM</name>
<organism evidence="5 6">
    <name type="scientific">Alkalibaculum bacchi</name>
    <dbReference type="NCBI Taxonomy" id="645887"/>
    <lineage>
        <taxon>Bacteria</taxon>
        <taxon>Bacillati</taxon>
        <taxon>Bacillota</taxon>
        <taxon>Clostridia</taxon>
        <taxon>Eubacteriales</taxon>
        <taxon>Eubacteriaceae</taxon>
        <taxon>Alkalibaculum</taxon>
    </lineage>
</organism>
<feature type="transmembrane region" description="Helical" evidence="3">
    <location>
        <begin position="12"/>
        <end position="32"/>
    </location>
</feature>
<reference evidence="5 6" key="1">
    <citation type="submission" date="2018-06" db="EMBL/GenBank/DDBJ databases">
        <title>Genomic Encyclopedia of Type Strains, Phase IV (KMG-IV): sequencing the most valuable type-strain genomes for metagenomic binning, comparative biology and taxonomic classification.</title>
        <authorList>
            <person name="Goeker M."/>
        </authorList>
    </citation>
    <scope>NUCLEOTIDE SEQUENCE [LARGE SCALE GENOMIC DNA]</scope>
    <source>
        <strain evidence="5 6">DSM 22112</strain>
    </source>
</reference>
<dbReference type="InterPro" id="IPR004474">
    <property type="entry name" value="LytR_CpsA_psr"/>
</dbReference>
<evidence type="ECO:0000259" key="4">
    <source>
        <dbReference type="Pfam" id="PF03816"/>
    </source>
</evidence>
<dbReference type="AlphaFoldDB" id="A0A366HZV9"/>
<evidence type="ECO:0000256" key="1">
    <source>
        <dbReference type="ARBA" id="ARBA00006068"/>
    </source>
</evidence>
<keyword evidence="6" id="KW-1185">Reference proteome</keyword>
<dbReference type="Pfam" id="PF03816">
    <property type="entry name" value="LytR_cpsA_psr"/>
    <property type="match status" value="1"/>
</dbReference>
<dbReference type="Gene3D" id="3.40.630.190">
    <property type="entry name" value="LCP protein"/>
    <property type="match status" value="1"/>
</dbReference>
<dbReference type="EMBL" id="QNRX01000022">
    <property type="protein sequence ID" value="RBP58584.1"/>
    <property type="molecule type" value="Genomic_DNA"/>
</dbReference>
<dbReference type="Gene3D" id="2.60.40.1080">
    <property type="match status" value="1"/>
</dbReference>
<dbReference type="InterPro" id="IPR050922">
    <property type="entry name" value="LytR/CpsA/Psr_CW_biosynth"/>
</dbReference>
<keyword evidence="3" id="KW-0812">Transmembrane</keyword>
<keyword evidence="3" id="KW-0472">Membrane</keyword>
<dbReference type="PANTHER" id="PTHR33392">
    <property type="entry name" value="POLYISOPRENYL-TEICHOIC ACID--PEPTIDOGLYCAN TEICHOIC ACID TRANSFERASE TAGU"/>
    <property type="match status" value="1"/>
</dbReference>
<feature type="region of interest" description="Disordered" evidence="2">
    <location>
        <begin position="424"/>
        <end position="501"/>
    </location>
</feature>
<dbReference type="Proteomes" id="UP000253490">
    <property type="component" value="Unassembled WGS sequence"/>
</dbReference>
<feature type="domain" description="Cell envelope-related transcriptional attenuator" evidence="4">
    <location>
        <begin position="86"/>
        <end position="249"/>
    </location>
</feature>
<dbReference type="PRINTS" id="PR01217">
    <property type="entry name" value="PRICHEXTENSN"/>
</dbReference>
<proteinExistence type="inferred from homology"/>
<protein>
    <submittedName>
        <fullName evidence="5">LytR family transcriptional attenuator</fullName>
    </submittedName>
</protein>
<evidence type="ECO:0000313" key="6">
    <source>
        <dbReference type="Proteomes" id="UP000253490"/>
    </source>
</evidence>
<evidence type="ECO:0000256" key="3">
    <source>
        <dbReference type="SAM" id="Phobius"/>
    </source>
</evidence>
<feature type="compositionally biased region" description="Pro residues" evidence="2">
    <location>
        <begin position="444"/>
        <end position="486"/>
    </location>
</feature>
<evidence type="ECO:0000256" key="2">
    <source>
        <dbReference type="SAM" id="MobiDB-lite"/>
    </source>
</evidence>
<comment type="similarity">
    <text evidence="1">Belongs to the LytR/CpsA/Psr (LCP) family.</text>
</comment>
<feature type="compositionally biased region" description="Polar residues" evidence="2">
    <location>
        <begin position="490"/>
        <end position="501"/>
    </location>
</feature>
<comment type="caution">
    <text evidence="5">The sequence shown here is derived from an EMBL/GenBank/DDBJ whole genome shotgun (WGS) entry which is preliminary data.</text>
</comment>